<evidence type="ECO:0000259" key="7">
    <source>
        <dbReference type="Pfam" id="PF00413"/>
    </source>
</evidence>
<gene>
    <name evidence="8" type="ORF">NBRC111893_1972</name>
</gene>
<proteinExistence type="predicted"/>
<keyword evidence="5" id="KW-0175">Coiled coil</keyword>
<protein>
    <submittedName>
        <fullName evidence="8">Uncharacterized membrane protein</fullName>
    </submittedName>
</protein>
<dbReference type="RefSeq" id="WP_125008632.1">
    <property type="nucleotide sequence ID" value="NZ_BEXA01000004.1"/>
</dbReference>
<evidence type="ECO:0000313" key="9">
    <source>
        <dbReference type="Proteomes" id="UP000286974"/>
    </source>
</evidence>
<keyword evidence="9" id="KW-1185">Reference proteome</keyword>
<feature type="chain" id="PRO_5039026676" evidence="6">
    <location>
        <begin position="25"/>
        <end position="449"/>
    </location>
</feature>
<dbReference type="InterPro" id="IPR001818">
    <property type="entry name" value="Pept_M10_metallopeptidase"/>
</dbReference>
<dbReference type="InterPro" id="IPR024079">
    <property type="entry name" value="MetalloPept_cat_dom_sf"/>
</dbReference>
<dbReference type="OrthoDB" id="2328200at2"/>
<keyword evidence="4" id="KW-0862">Zinc</keyword>
<evidence type="ECO:0000256" key="1">
    <source>
        <dbReference type="ARBA" id="ARBA00022670"/>
    </source>
</evidence>
<dbReference type="GO" id="GO:0006508">
    <property type="term" value="P:proteolysis"/>
    <property type="evidence" value="ECO:0007669"/>
    <property type="project" value="UniProtKB-KW"/>
</dbReference>
<feature type="domain" description="Peptidase M10 metallopeptidase" evidence="7">
    <location>
        <begin position="367"/>
        <end position="403"/>
    </location>
</feature>
<keyword evidence="3" id="KW-0378">Hydrolase</keyword>
<sequence>MTKFKKTVSFLLVTLAAISGTATYQIITGNPGHASKKIKIIAKKTLASAKYRINSNKAKKAYAYTSNLNRHVFKLSNYQKTTFNVNKQQTVSINGKKRVYFYVKSTGLKKNISGWVWHKYLTKQPTKVTSKKSLEQLIKATTDLQPSASVLSLSSTVYNKYQSTFNKEYNVGDYASDGVFKNHTASVYVADSSLMQPVAMAIAKWNSALGKQVFTMGTQNNHTITVKSTDGDPVDWDGYFVNNTISINNQRFNDSSYATDNLSLPSELNQQVETLTNQASSLLDKTNDKLNDLKSTFESDYDSLATVYNLSSSSQQTIIKKELTTLQNKYNNNVTLVKQNYEDQLAKIKDKIAAVYSDNQDIIKKLSRTNYWITVVAHELGHTLGLYHTPYLDDVMYSSTSNEADTRTAPIKYTWNKPKDFSVTSAIASAIISKRDINRAKLTMQLGYW</sequence>
<dbReference type="GO" id="GO:0008270">
    <property type="term" value="F:zinc ion binding"/>
    <property type="evidence" value="ECO:0007669"/>
    <property type="project" value="InterPro"/>
</dbReference>
<keyword evidence="2" id="KW-0479">Metal-binding</keyword>
<dbReference type="Pfam" id="PF00413">
    <property type="entry name" value="Peptidase_M10"/>
    <property type="match status" value="1"/>
</dbReference>
<evidence type="ECO:0000256" key="5">
    <source>
        <dbReference type="SAM" id="Coils"/>
    </source>
</evidence>
<dbReference type="GO" id="GO:0004222">
    <property type="term" value="F:metalloendopeptidase activity"/>
    <property type="evidence" value="ECO:0007669"/>
    <property type="project" value="InterPro"/>
</dbReference>
<comment type="caution">
    <text evidence="8">The sequence shown here is derived from an EMBL/GenBank/DDBJ whole genome shotgun (WGS) entry which is preliminary data.</text>
</comment>
<evidence type="ECO:0000256" key="4">
    <source>
        <dbReference type="ARBA" id="ARBA00022833"/>
    </source>
</evidence>
<evidence type="ECO:0000313" key="8">
    <source>
        <dbReference type="EMBL" id="GAY73826.1"/>
    </source>
</evidence>
<keyword evidence="1" id="KW-0645">Protease</keyword>
<organism evidence="8 9">
    <name type="scientific">Lentilactobacillus kosonis</name>
    <dbReference type="NCBI Taxonomy" id="2810561"/>
    <lineage>
        <taxon>Bacteria</taxon>
        <taxon>Bacillati</taxon>
        <taxon>Bacillota</taxon>
        <taxon>Bacilli</taxon>
        <taxon>Lactobacillales</taxon>
        <taxon>Lactobacillaceae</taxon>
        <taxon>Lentilactobacillus</taxon>
    </lineage>
</organism>
<dbReference type="EMBL" id="BEXA01000004">
    <property type="protein sequence ID" value="GAY73826.1"/>
    <property type="molecule type" value="Genomic_DNA"/>
</dbReference>
<dbReference type="SUPFAM" id="SSF55486">
    <property type="entry name" value="Metalloproteases ('zincins'), catalytic domain"/>
    <property type="match status" value="2"/>
</dbReference>
<dbReference type="GO" id="GO:0031012">
    <property type="term" value="C:extracellular matrix"/>
    <property type="evidence" value="ECO:0007669"/>
    <property type="project" value="InterPro"/>
</dbReference>
<feature type="coiled-coil region" evidence="5">
    <location>
        <begin position="331"/>
        <end position="358"/>
    </location>
</feature>
<feature type="signal peptide" evidence="6">
    <location>
        <begin position="1"/>
        <end position="24"/>
    </location>
</feature>
<evidence type="ECO:0000256" key="6">
    <source>
        <dbReference type="SAM" id="SignalP"/>
    </source>
</evidence>
<evidence type="ECO:0000256" key="2">
    <source>
        <dbReference type="ARBA" id="ARBA00022723"/>
    </source>
</evidence>
<dbReference type="Gene3D" id="3.40.390.10">
    <property type="entry name" value="Collagenase (Catalytic Domain)"/>
    <property type="match status" value="1"/>
</dbReference>
<dbReference type="Proteomes" id="UP000286974">
    <property type="component" value="Unassembled WGS sequence"/>
</dbReference>
<evidence type="ECO:0000256" key="3">
    <source>
        <dbReference type="ARBA" id="ARBA00022801"/>
    </source>
</evidence>
<reference evidence="8 9" key="1">
    <citation type="submission" date="2017-11" db="EMBL/GenBank/DDBJ databases">
        <title>Draft Genome Sequence of Lactobacillus curieae NBRC 111893 isolated from Koso, a Japanese sugar-Vegetable Fermented Beverage.</title>
        <authorList>
            <person name="Chiou T.Y."/>
            <person name="Oshima K."/>
            <person name="Suda W."/>
            <person name="Hattori M."/>
            <person name="Takahashi T."/>
        </authorList>
    </citation>
    <scope>NUCLEOTIDE SEQUENCE [LARGE SCALE GENOMIC DNA]</scope>
    <source>
        <strain evidence="8 9">NBRC111893</strain>
    </source>
</reference>
<name>A0A401FNE0_9LACO</name>
<dbReference type="AlphaFoldDB" id="A0A401FNE0"/>
<accession>A0A401FNE0</accession>
<keyword evidence="6" id="KW-0732">Signal</keyword>